<dbReference type="Gene3D" id="3.40.250.10">
    <property type="entry name" value="Rhodanese-like domain"/>
    <property type="match status" value="2"/>
</dbReference>
<dbReference type="PROSITE" id="PS50206">
    <property type="entry name" value="RHODANESE_3"/>
    <property type="match status" value="2"/>
</dbReference>
<dbReference type="InterPro" id="IPR045078">
    <property type="entry name" value="TST/MPST-like"/>
</dbReference>
<keyword evidence="2" id="KW-0677">Repeat</keyword>
<sequence length="320" mass="35017">MRVRFVLAGLLITGTVSAAELPGPVVTVDWLAQNLDRVQVVQVHAPDLFTAQPQYKKDEKSGQTKLVDVGGHIPGALFVNPKKMRTERQIGDLKVKYLLPPAAEFTQFVQANGIQAGKPIVLVPTGTSPAEFNDAARLYWQFKYYGEKDIAILDGGLAAWIQAGQKVESTPVKAQPGNWQPQGENPSILATSEDVAAGKAQLVDARPISMAFGYTKRDYVYDYGHIAGAKVFPPELHTIQKGIAHHLLSAETYTKVFQAMGIDPKAPSITYCNSGHLSSGPWFILHEVMGNPNVELYDGSLHQWTLEKRPLVSLIPHGSR</sequence>
<proteinExistence type="predicted"/>
<organism evidence="5 6">
    <name type="scientific">Hydrogenophilus thermoluteolus</name>
    <name type="common">Pseudomonas hydrogenothermophila</name>
    <dbReference type="NCBI Taxonomy" id="297"/>
    <lineage>
        <taxon>Bacteria</taxon>
        <taxon>Pseudomonadati</taxon>
        <taxon>Pseudomonadota</taxon>
        <taxon>Hydrogenophilia</taxon>
        <taxon>Hydrogenophilales</taxon>
        <taxon>Hydrogenophilaceae</taxon>
        <taxon>Hydrogenophilus</taxon>
    </lineage>
</organism>
<feature type="domain" description="Rhodanese" evidence="4">
    <location>
        <begin position="196"/>
        <end position="313"/>
    </location>
</feature>
<keyword evidence="1 5" id="KW-0808">Transferase</keyword>
<evidence type="ECO:0000256" key="1">
    <source>
        <dbReference type="ARBA" id="ARBA00022679"/>
    </source>
</evidence>
<keyword evidence="3" id="KW-0732">Signal</keyword>
<evidence type="ECO:0000256" key="2">
    <source>
        <dbReference type="ARBA" id="ARBA00022737"/>
    </source>
</evidence>
<evidence type="ECO:0000313" key="6">
    <source>
        <dbReference type="Proteomes" id="UP000262004"/>
    </source>
</evidence>
<keyword evidence="6" id="KW-1185">Reference proteome</keyword>
<gene>
    <name evidence="5" type="ORF">HPTL_2023</name>
</gene>
<dbReference type="PANTHER" id="PTHR11364:SF27">
    <property type="entry name" value="SULFURTRANSFERASE"/>
    <property type="match status" value="1"/>
</dbReference>
<dbReference type="EMBL" id="AP018558">
    <property type="protein sequence ID" value="BBD78277.1"/>
    <property type="molecule type" value="Genomic_DNA"/>
</dbReference>
<dbReference type="OrthoDB" id="5298903at2"/>
<dbReference type="Pfam" id="PF00581">
    <property type="entry name" value="Rhodanese"/>
    <property type="match status" value="2"/>
</dbReference>
<protein>
    <submittedName>
        <fullName evidence="5">Sulfurtransferase</fullName>
    </submittedName>
</protein>
<name>A0A2Z6E0G9_HYDTE</name>
<evidence type="ECO:0000259" key="4">
    <source>
        <dbReference type="PROSITE" id="PS50206"/>
    </source>
</evidence>
<feature type="signal peptide" evidence="3">
    <location>
        <begin position="1"/>
        <end position="18"/>
    </location>
</feature>
<dbReference type="InterPro" id="IPR036873">
    <property type="entry name" value="Rhodanese-like_dom_sf"/>
</dbReference>
<evidence type="ECO:0000256" key="3">
    <source>
        <dbReference type="SAM" id="SignalP"/>
    </source>
</evidence>
<dbReference type="SMART" id="SM00450">
    <property type="entry name" value="RHOD"/>
    <property type="match status" value="2"/>
</dbReference>
<evidence type="ECO:0000313" key="5">
    <source>
        <dbReference type="EMBL" id="BBD78277.1"/>
    </source>
</evidence>
<dbReference type="CDD" id="cd01448">
    <property type="entry name" value="TST_Repeat_1"/>
    <property type="match status" value="1"/>
</dbReference>
<dbReference type="AlphaFoldDB" id="A0A2Z6E0G9"/>
<dbReference type="GO" id="GO:0004792">
    <property type="term" value="F:thiosulfate-cyanide sulfurtransferase activity"/>
    <property type="evidence" value="ECO:0007669"/>
    <property type="project" value="TreeGrafter"/>
</dbReference>
<dbReference type="SUPFAM" id="SSF52821">
    <property type="entry name" value="Rhodanese/Cell cycle control phosphatase"/>
    <property type="match status" value="2"/>
</dbReference>
<dbReference type="KEGG" id="htl:HPTL_2023"/>
<dbReference type="InterPro" id="IPR001763">
    <property type="entry name" value="Rhodanese-like_dom"/>
</dbReference>
<accession>A0A2Z6E0G9</accession>
<dbReference type="Proteomes" id="UP000262004">
    <property type="component" value="Chromosome"/>
</dbReference>
<feature type="domain" description="Rhodanese" evidence="4">
    <location>
        <begin position="60"/>
        <end position="169"/>
    </location>
</feature>
<dbReference type="RefSeq" id="WP_119335917.1">
    <property type="nucleotide sequence ID" value="NZ_AP018558.1"/>
</dbReference>
<reference evidence="5 6" key="1">
    <citation type="submission" date="2018-04" db="EMBL/GenBank/DDBJ databases">
        <title>Complete genome sequence of Hydrogenophilus thermoluteolus TH-1.</title>
        <authorList>
            <person name="Arai H."/>
        </authorList>
    </citation>
    <scope>NUCLEOTIDE SEQUENCE [LARGE SCALE GENOMIC DNA]</scope>
    <source>
        <strain evidence="5 6">TH-1</strain>
    </source>
</reference>
<dbReference type="PANTHER" id="PTHR11364">
    <property type="entry name" value="THIOSULFATE SULFERTANSFERASE"/>
    <property type="match status" value="1"/>
</dbReference>
<feature type="chain" id="PRO_5016444337" evidence="3">
    <location>
        <begin position="19"/>
        <end position="320"/>
    </location>
</feature>